<keyword evidence="2" id="KW-0813">Transport</keyword>
<evidence type="ECO:0000313" key="13">
    <source>
        <dbReference type="EMBL" id="TWW01552.1"/>
    </source>
</evidence>
<dbReference type="CDD" id="cd07185">
    <property type="entry name" value="OmpA_C-like"/>
    <property type="match status" value="1"/>
</dbReference>
<name>A0A5C6LXM5_9BACT</name>
<evidence type="ECO:0000256" key="10">
    <source>
        <dbReference type="SAM" id="Coils"/>
    </source>
</evidence>
<organism evidence="13 14">
    <name type="scientific">Chitinophaga pinensis</name>
    <dbReference type="NCBI Taxonomy" id="79329"/>
    <lineage>
        <taxon>Bacteria</taxon>
        <taxon>Pseudomonadati</taxon>
        <taxon>Bacteroidota</taxon>
        <taxon>Chitinophagia</taxon>
        <taxon>Chitinophagales</taxon>
        <taxon>Chitinophagaceae</taxon>
        <taxon>Chitinophaga</taxon>
    </lineage>
</organism>
<dbReference type="GO" id="GO:0046930">
    <property type="term" value="C:pore complex"/>
    <property type="evidence" value="ECO:0007669"/>
    <property type="project" value="UniProtKB-KW"/>
</dbReference>
<dbReference type="InterPro" id="IPR011250">
    <property type="entry name" value="OMP/PagP_B-barrel"/>
</dbReference>
<evidence type="ECO:0000256" key="3">
    <source>
        <dbReference type="ARBA" id="ARBA00022452"/>
    </source>
</evidence>
<sequence length="449" mass="48678">MKNSTFFRAACMVALFTPLCSIAQTSINGPIFTDGPGYRRWSVGINGGLLAPVAPTGGSNDFTKWKAQAGYGAYVKYQILHSLGIQANYTGGKLAGNNDRKLGNDKTPDREVNSFETSLKWSAGLSAVVNVATINWMYKKNAVQIYVSAGGGLAGYSPKISSQVEGGTLTDYKKDGTIKEFYVPIGAGLKFKLSESVNLDLGYTMHYVDGDNLDGYNYGPNRDKFSYGYAGLEFPLGKRSKPALNWQNPARVMYDELAQQKANLQSELEASRALNTKLTADVDKLMADADGDGVSDYFDKCPGTTAGTKVDGSGCELPKDTTPKQIITKVTITEDDRRLIKDAIQNLEFETAKSSIKANSYPSLDKVAEMLRTKGFSLKLGGHTDNVGNATKNMALSKDRAESVKQYLVEHGANPSKIEAVGYGANQPIASNKTAAGRQKNRRVEFTIY</sequence>
<dbReference type="RefSeq" id="WP_146304273.1">
    <property type="nucleotide sequence ID" value="NZ_VOHS01000004.1"/>
</dbReference>
<evidence type="ECO:0000256" key="7">
    <source>
        <dbReference type="ARBA" id="ARBA00023136"/>
    </source>
</evidence>
<keyword evidence="8" id="KW-0998">Cell outer membrane</keyword>
<dbReference type="InterPro" id="IPR006665">
    <property type="entry name" value="OmpA-like"/>
</dbReference>
<dbReference type="EMBL" id="VOHS01000004">
    <property type="protein sequence ID" value="TWW01552.1"/>
    <property type="molecule type" value="Genomic_DNA"/>
</dbReference>
<evidence type="ECO:0000256" key="6">
    <source>
        <dbReference type="ARBA" id="ARBA00023114"/>
    </source>
</evidence>
<dbReference type="Pfam" id="PF00691">
    <property type="entry name" value="OmpA"/>
    <property type="match status" value="1"/>
</dbReference>
<keyword evidence="10" id="KW-0175">Coiled coil</keyword>
<keyword evidence="14" id="KW-1185">Reference proteome</keyword>
<dbReference type="GO" id="GO:0005509">
    <property type="term" value="F:calcium ion binding"/>
    <property type="evidence" value="ECO:0007669"/>
    <property type="project" value="InterPro"/>
</dbReference>
<dbReference type="PRINTS" id="PR01021">
    <property type="entry name" value="OMPADOMAIN"/>
</dbReference>
<dbReference type="InterPro" id="IPR036737">
    <property type="entry name" value="OmpA-like_sf"/>
</dbReference>
<dbReference type="GO" id="GO:0006811">
    <property type="term" value="P:monoatomic ion transport"/>
    <property type="evidence" value="ECO:0007669"/>
    <property type="project" value="UniProtKB-KW"/>
</dbReference>
<keyword evidence="7 9" id="KW-0472">Membrane</keyword>
<proteinExistence type="predicted"/>
<feature type="domain" description="OmpA-like" evidence="12">
    <location>
        <begin position="336"/>
        <end position="449"/>
    </location>
</feature>
<dbReference type="InterPro" id="IPR050330">
    <property type="entry name" value="Bact_OuterMem_StrucFunc"/>
</dbReference>
<evidence type="ECO:0000256" key="5">
    <source>
        <dbReference type="ARBA" id="ARBA00023065"/>
    </source>
</evidence>
<keyword evidence="4" id="KW-0812">Transmembrane</keyword>
<keyword evidence="3" id="KW-1134">Transmembrane beta strand</keyword>
<dbReference type="SUPFAM" id="SSF56925">
    <property type="entry name" value="OMPA-like"/>
    <property type="match status" value="1"/>
</dbReference>
<dbReference type="PANTHER" id="PTHR30329">
    <property type="entry name" value="STATOR ELEMENT OF FLAGELLAR MOTOR COMPLEX"/>
    <property type="match status" value="1"/>
</dbReference>
<evidence type="ECO:0000256" key="8">
    <source>
        <dbReference type="ARBA" id="ARBA00023237"/>
    </source>
</evidence>
<dbReference type="Proteomes" id="UP000318815">
    <property type="component" value="Unassembled WGS sequence"/>
</dbReference>
<evidence type="ECO:0000256" key="11">
    <source>
        <dbReference type="SAM" id="SignalP"/>
    </source>
</evidence>
<comment type="subcellular location">
    <subcellularLocation>
        <location evidence="1">Cell outer membrane</location>
        <topology evidence="1">Multi-pass membrane protein</topology>
    </subcellularLocation>
</comment>
<dbReference type="Gene3D" id="2.40.160.20">
    <property type="match status" value="1"/>
</dbReference>
<evidence type="ECO:0000256" key="9">
    <source>
        <dbReference type="PROSITE-ProRule" id="PRU00473"/>
    </source>
</evidence>
<dbReference type="GO" id="GO:0009279">
    <property type="term" value="C:cell outer membrane"/>
    <property type="evidence" value="ECO:0007669"/>
    <property type="project" value="UniProtKB-SubCell"/>
</dbReference>
<evidence type="ECO:0000313" key="14">
    <source>
        <dbReference type="Proteomes" id="UP000318815"/>
    </source>
</evidence>
<feature type="chain" id="PRO_5023106908" evidence="11">
    <location>
        <begin position="24"/>
        <end position="449"/>
    </location>
</feature>
<dbReference type="GO" id="GO:0015288">
    <property type="term" value="F:porin activity"/>
    <property type="evidence" value="ECO:0007669"/>
    <property type="project" value="UniProtKB-KW"/>
</dbReference>
<dbReference type="InterPro" id="IPR028974">
    <property type="entry name" value="TSP_type-3_rpt"/>
</dbReference>
<keyword evidence="5" id="KW-0406">Ion transport</keyword>
<evidence type="ECO:0000256" key="2">
    <source>
        <dbReference type="ARBA" id="ARBA00022448"/>
    </source>
</evidence>
<feature type="coiled-coil region" evidence="10">
    <location>
        <begin position="254"/>
        <end position="281"/>
    </location>
</feature>
<dbReference type="Pfam" id="PF09411">
    <property type="entry name" value="PagL"/>
    <property type="match status" value="1"/>
</dbReference>
<gene>
    <name evidence="13" type="ORF">FEF09_06020</name>
</gene>
<evidence type="ECO:0000259" key="12">
    <source>
        <dbReference type="PROSITE" id="PS51123"/>
    </source>
</evidence>
<feature type="signal peptide" evidence="11">
    <location>
        <begin position="1"/>
        <end position="23"/>
    </location>
</feature>
<accession>A0A5C6LXM5</accession>
<keyword evidence="11" id="KW-0732">Signal</keyword>
<evidence type="ECO:0000256" key="4">
    <source>
        <dbReference type="ARBA" id="ARBA00022692"/>
    </source>
</evidence>
<evidence type="ECO:0000256" key="1">
    <source>
        <dbReference type="ARBA" id="ARBA00004571"/>
    </source>
</evidence>
<dbReference type="AlphaFoldDB" id="A0A5C6LXM5"/>
<dbReference type="PANTHER" id="PTHR30329:SF21">
    <property type="entry name" value="LIPOPROTEIN YIAD-RELATED"/>
    <property type="match status" value="1"/>
</dbReference>
<comment type="caution">
    <text evidence="13">The sequence shown here is derived from an EMBL/GenBank/DDBJ whole genome shotgun (WGS) entry which is preliminary data.</text>
</comment>
<keyword evidence="6" id="KW-0626">Porin</keyword>
<dbReference type="Gene3D" id="3.30.1330.60">
    <property type="entry name" value="OmpA-like domain"/>
    <property type="match status" value="1"/>
</dbReference>
<dbReference type="PROSITE" id="PS51123">
    <property type="entry name" value="OMPA_2"/>
    <property type="match status" value="1"/>
</dbReference>
<dbReference type="SUPFAM" id="SSF103647">
    <property type="entry name" value="TSP type-3 repeat"/>
    <property type="match status" value="1"/>
</dbReference>
<reference evidence="13 14" key="1">
    <citation type="submission" date="2019-08" db="EMBL/GenBank/DDBJ databases">
        <title>Whole genome sequencing of chitin degrading bacteria Chitinophaga pinensis YS16.</title>
        <authorList>
            <person name="Singh R.P."/>
            <person name="Manchanda G."/>
            <person name="Maurya I.K."/>
            <person name="Joshi N.K."/>
            <person name="Srivastava A.K."/>
        </authorList>
    </citation>
    <scope>NUCLEOTIDE SEQUENCE [LARGE SCALE GENOMIC DNA]</scope>
    <source>
        <strain evidence="13 14">YS-16</strain>
    </source>
</reference>
<dbReference type="InterPro" id="IPR018550">
    <property type="entry name" value="Lipid-A_deacylase-rel"/>
</dbReference>
<dbReference type="SUPFAM" id="SSF103088">
    <property type="entry name" value="OmpA-like"/>
    <property type="match status" value="1"/>
</dbReference>
<dbReference type="OrthoDB" id="1522982at2"/>
<protein>
    <submittedName>
        <fullName evidence="13">OmpA family protein</fullName>
    </submittedName>
</protein>
<dbReference type="InterPro" id="IPR006664">
    <property type="entry name" value="OMP_bac"/>
</dbReference>